<dbReference type="PANTHER" id="PTHR16267:SF11">
    <property type="entry name" value="STUMPS, ISOFORM E"/>
    <property type="match status" value="1"/>
</dbReference>
<keyword evidence="1" id="KW-0175">Coiled coil</keyword>
<dbReference type="GeneID" id="108570017"/>
<feature type="compositionally biased region" description="Basic and acidic residues" evidence="2">
    <location>
        <begin position="859"/>
        <end position="873"/>
    </location>
</feature>
<feature type="compositionally biased region" description="Low complexity" evidence="2">
    <location>
        <begin position="830"/>
        <end position="853"/>
    </location>
</feature>
<dbReference type="InterPro" id="IPR036770">
    <property type="entry name" value="Ankyrin_rpt-contain_sf"/>
</dbReference>
<dbReference type="RefSeq" id="XP_017787311.1">
    <property type="nucleotide sequence ID" value="XM_017931822.1"/>
</dbReference>
<evidence type="ECO:0000256" key="1">
    <source>
        <dbReference type="SAM" id="Coils"/>
    </source>
</evidence>
<dbReference type="Pfam" id="PF14545">
    <property type="entry name" value="DBB"/>
    <property type="match status" value="1"/>
</dbReference>
<accession>A0ABM1NKG1</accession>
<proteinExistence type="predicted"/>
<feature type="coiled-coil region" evidence="1">
    <location>
        <begin position="757"/>
        <end position="784"/>
    </location>
</feature>
<evidence type="ECO:0000313" key="4">
    <source>
        <dbReference type="Proteomes" id="UP000695000"/>
    </source>
</evidence>
<dbReference type="PROSITE" id="PS51376">
    <property type="entry name" value="DBB"/>
    <property type="match status" value="1"/>
</dbReference>
<sequence length="967" mass="108660">MDLDNPSYFSMAGKTDSSSPQMSREERKKQQITRSLLRSVSTNSGDSNQELLIMGEPRLSDIAPELSSKYPQEPRRANSLKSNRSEPRTDLIYSPLPTSEDAACSEASDDEEVFLNEDCAKYYNLTAKAGSTASRRRHSISSFMDRERSVSIASSSKSYKEELPQATVHATPEGVPVKATTTIPIDDHSLRHGSYPRKRCNRCTRGSVKRAADMDDILIISVRESEAAKLWVDYFVSYFEQFGKDPSLNPTKPYKVHHLGIEDIIEANGDVRLIAEKTSGVKLQLIVLCPMLLKKIADNLQSTASLSKILLPDRILALQLGTSDDDITDLHKTALCSYSQWQRRGVGQDQDAKFVQDFVTAAMAIFTKVWKQQSSIATEENSQFSVSPKKIRMGQTSVLVLLTYPLQKEDVVKITIVKNDEFTEVKTVKRRNPYTLKIAIPEKFLEVSAIVTVLVEKNGSVIGKRPIKCESRLRELEQILRSSNNPVEFMCQTLGFSPHDTEQLDNWMVHMFQKNVPPNFNFFINQTAYSKGKSSNEEYPTLLHFAARFGLEKLAVQLLDSPGGEMACDIRNINDCVPVDIADNCGHLEISKILRDHMKMNELTNIYIQLKDLSESSKQQSQVPKKPQDEVYLKPTSAGDFYKLCPAPKPVLHSPLTPTIAEEPPQYLQMDKVTPMSSPLSEVLPSFHQPKCSGKTPHHTSQTSINSVTKNVLAPEDKVQVELAEIINDFKNNVHTITQTEQLVAEWQNRNYVQRSFKEKKEQLEHMRLAYEQLQRDMKSKTKKTGTFDMLKKLFGLGSSSSSKEEKLEVGYPQNPIKNDMSISNPRPVSSLSIQSTSSSSSSGRISTISGCSLGDSGTHSDHEERKNIINSDTDRELSLNYMIPPAPKPIKQGMFAGKNMFPTIEERPPHPVPRPGSDISDSYYIQFPPNGSPVEVSRDSQEYINFPIKPQSADRISHEYMNFKAP</sequence>
<evidence type="ECO:0000259" key="3">
    <source>
        <dbReference type="PROSITE" id="PS51376"/>
    </source>
</evidence>
<keyword evidence="4" id="KW-1185">Reference proteome</keyword>
<feature type="region of interest" description="Disordered" evidence="2">
    <location>
        <begin position="1"/>
        <end position="102"/>
    </location>
</feature>
<evidence type="ECO:0000313" key="5">
    <source>
        <dbReference type="RefSeq" id="XP_017787311.1"/>
    </source>
</evidence>
<feature type="region of interest" description="Disordered" evidence="2">
    <location>
        <begin position="804"/>
        <end position="873"/>
    </location>
</feature>
<feature type="compositionally biased region" description="Polar residues" evidence="2">
    <location>
        <begin position="32"/>
        <end position="50"/>
    </location>
</feature>
<dbReference type="PANTHER" id="PTHR16267">
    <property type="entry name" value="BANK1/PIK3AP1 FAMILY MEMBER"/>
    <property type="match status" value="1"/>
</dbReference>
<dbReference type="SUPFAM" id="SSF48403">
    <property type="entry name" value="Ankyrin repeat"/>
    <property type="match status" value="1"/>
</dbReference>
<dbReference type="InterPro" id="IPR052446">
    <property type="entry name" value="B-cell_PI3K-Signaling_Adptrs"/>
</dbReference>
<gene>
    <name evidence="5" type="primary">LOC108570017</name>
</gene>
<dbReference type="InterPro" id="IPR017893">
    <property type="entry name" value="DBB_domain"/>
</dbReference>
<dbReference type="Proteomes" id="UP000695000">
    <property type="component" value="Unplaced"/>
</dbReference>
<name>A0ABM1NKG1_NICVS</name>
<dbReference type="SMART" id="SM01282">
    <property type="entry name" value="DBB"/>
    <property type="match status" value="1"/>
</dbReference>
<reference evidence="5" key="1">
    <citation type="submission" date="2025-08" db="UniProtKB">
        <authorList>
            <consortium name="RefSeq"/>
        </authorList>
    </citation>
    <scope>IDENTIFICATION</scope>
</reference>
<evidence type="ECO:0000256" key="2">
    <source>
        <dbReference type="SAM" id="MobiDB-lite"/>
    </source>
</evidence>
<feature type="domain" description="DBB" evidence="3">
    <location>
        <begin position="386"/>
        <end position="523"/>
    </location>
</feature>
<organism evidence="4 5">
    <name type="scientific">Nicrophorus vespilloides</name>
    <name type="common">Boreal carrion beetle</name>
    <dbReference type="NCBI Taxonomy" id="110193"/>
    <lineage>
        <taxon>Eukaryota</taxon>
        <taxon>Metazoa</taxon>
        <taxon>Ecdysozoa</taxon>
        <taxon>Arthropoda</taxon>
        <taxon>Hexapoda</taxon>
        <taxon>Insecta</taxon>
        <taxon>Pterygota</taxon>
        <taxon>Neoptera</taxon>
        <taxon>Endopterygota</taxon>
        <taxon>Coleoptera</taxon>
        <taxon>Polyphaga</taxon>
        <taxon>Staphyliniformia</taxon>
        <taxon>Silphidae</taxon>
        <taxon>Nicrophorinae</taxon>
        <taxon>Nicrophorus</taxon>
    </lineage>
</organism>
<protein>
    <submittedName>
        <fullName evidence="5">Phosphoinositide 3-kinase adapter protein 1</fullName>
    </submittedName>
</protein>